<feature type="transmembrane region" description="Helical" evidence="6">
    <location>
        <begin position="37"/>
        <end position="57"/>
    </location>
</feature>
<dbReference type="GO" id="GO:0005886">
    <property type="term" value="C:plasma membrane"/>
    <property type="evidence" value="ECO:0007669"/>
    <property type="project" value="UniProtKB-SubCell"/>
</dbReference>
<evidence type="ECO:0000256" key="1">
    <source>
        <dbReference type="ARBA" id="ARBA00004651"/>
    </source>
</evidence>
<evidence type="ECO:0000256" key="3">
    <source>
        <dbReference type="ARBA" id="ARBA00022692"/>
    </source>
</evidence>
<dbReference type="GO" id="GO:0033228">
    <property type="term" value="P:cysteine export across plasma membrane"/>
    <property type="evidence" value="ECO:0007669"/>
    <property type="project" value="TreeGrafter"/>
</dbReference>
<sequence length="199" mass="21100">MSAQLLFAFIVFSFSISIAPGAGNIALLSLSSRYGFVAVLPFIAGSALGVSIILVGSRLGLTNLLSSEPMLYTALKVLGTCYLLYLAWSISTLKLSDSETDKQTGFFSGTLVQILNPKAWVASLTLLTQFLPGQNRVLSDDAVIMAIFIAIGVSSMCIWAYCGSALNKLLTSPKYFLWVNRGLGASLGIVAIVMAGQSI</sequence>
<evidence type="ECO:0000256" key="5">
    <source>
        <dbReference type="ARBA" id="ARBA00023136"/>
    </source>
</evidence>
<evidence type="ECO:0000313" key="8">
    <source>
        <dbReference type="Proteomes" id="UP000279760"/>
    </source>
</evidence>
<feature type="transmembrane region" description="Helical" evidence="6">
    <location>
        <begin position="175"/>
        <end position="196"/>
    </location>
</feature>
<dbReference type="AlphaFoldDB" id="A0A3G4VEE6"/>
<dbReference type="EMBL" id="CP033578">
    <property type="protein sequence ID" value="AYV23157.1"/>
    <property type="molecule type" value="Genomic_DNA"/>
</dbReference>
<keyword evidence="2" id="KW-1003">Cell membrane</keyword>
<reference evidence="7 8" key="1">
    <citation type="submission" date="2018-11" db="EMBL/GenBank/DDBJ databases">
        <title>Complete Genome Sequence of Vbrio mediterranei 117-T6: a Potential Pathogen Bacteria Isolated from the Conchocelis of Pyropia.</title>
        <authorList>
            <person name="Liu Q."/>
        </authorList>
    </citation>
    <scope>NUCLEOTIDE SEQUENCE [LARGE SCALE GENOMIC DNA]</scope>
    <source>
        <strain evidence="7 8">117-T6</strain>
    </source>
</reference>
<feature type="transmembrane region" description="Helical" evidence="6">
    <location>
        <begin position="142"/>
        <end position="163"/>
    </location>
</feature>
<dbReference type="RefSeq" id="WP_124941271.1">
    <property type="nucleotide sequence ID" value="NZ_CP033578.1"/>
</dbReference>
<keyword evidence="5 6" id="KW-0472">Membrane</keyword>
<dbReference type="Pfam" id="PF01810">
    <property type="entry name" value="LysE"/>
    <property type="match status" value="1"/>
</dbReference>
<dbReference type="GO" id="GO:0015171">
    <property type="term" value="F:amino acid transmembrane transporter activity"/>
    <property type="evidence" value="ECO:0007669"/>
    <property type="project" value="TreeGrafter"/>
</dbReference>
<dbReference type="Proteomes" id="UP000279760">
    <property type="component" value="Chromosome 2"/>
</dbReference>
<evidence type="ECO:0000256" key="2">
    <source>
        <dbReference type="ARBA" id="ARBA00022475"/>
    </source>
</evidence>
<protein>
    <submittedName>
        <fullName evidence="7">LysE family translocator</fullName>
    </submittedName>
</protein>
<name>A0A3G4VEE6_9VIBR</name>
<feature type="transmembrane region" description="Helical" evidence="6">
    <location>
        <begin position="69"/>
        <end position="88"/>
    </location>
</feature>
<evidence type="ECO:0000313" key="7">
    <source>
        <dbReference type="EMBL" id="AYV23157.1"/>
    </source>
</evidence>
<dbReference type="PANTHER" id="PTHR30086:SF20">
    <property type="entry name" value="ARGININE EXPORTER PROTEIN ARGO-RELATED"/>
    <property type="match status" value="1"/>
</dbReference>
<comment type="subcellular location">
    <subcellularLocation>
        <location evidence="1">Cell membrane</location>
        <topology evidence="1">Multi-pass membrane protein</topology>
    </subcellularLocation>
</comment>
<keyword evidence="3 6" id="KW-0812">Transmembrane</keyword>
<dbReference type="PANTHER" id="PTHR30086">
    <property type="entry name" value="ARGININE EXPORTER PROTEIN ARGO"/>
    <property type="match status" value="1"/>
</dbReference>
<evidence type="ECO:0000256" key="6">
    <source>
        <dbReference type="SAM" id="Phobius"/>
    </source>
</evidence>
<evidence type="ECO:0000256" key="4">
    <source>
        <dbReference type="ARBA" id="ARBA00022989"/>
    </source>
</evidence>
<dbReference type="InterPro" id="IPR001123">
    <property type="entry name" value="LeuE-type"/>
</dbReference>
<proteinExistence type="predicted"/>
<keyword evidence="4 6" id="KW-1133">Transmembrane helix</keyword>
<gene>
    <name evidence="7" type="ORF">ECB94_17775</name>
</gene>
<accession>A0A3G4VEE6</accession>
<organism evidence="7 8">
    <name type="scientific">Vibrio mediterranei</name>
    <dbReference type="NCBI Taxonomy" id="689"/>
    <lineage>
        <taxon>Bacteria</taxon>
        <taxon>Pseudomonadati</taxon>
        <taxon>Pseudomonadota</taxon>
        <taxon>Gammaproteobacteria</taxon>
        <taxon>Vibrionales</taxon>
        <taxon>Vibrionaceae</taxon>
        <taxon>Vibrio</taxon>
    </lineage>
</organism>